<name>A0AAQ4D5K4_AMBAM</name>
<gene>
    <name evidence="1" type="ORF">V5799_004624</name>
</gene>
<accession>A0AAQ4D5K4</accession>
<sequence length="447" mass="49341">MTADYLKKLRSSLSELTATELTCLDDVAAPWSSWLPCLRGLPLHQVHAAVADAAEATYPEECRLWFIAGLHCWMMSRRRLQPWILYRISDAPELHRCGPLLKELESPLQLHDPRAVLTWNAVEGAVHCCLLTQYPVSWEHSVVYMVIWLCRPLMAVHASEFAVQYSMLSYLRAVLQNSPLQLQERLSDNLNSDLIPGMRRSGKSPPIQPGGIFLPALQEDPVALQDVYRDSRSYTLRTGGHCWAESSSAQEPQVAPNAALYGDPVEIQDAPGNDCTSAVLAERRLPVESPMQQETNVAGRNLVKLEYSSGHEHDPARSVAGHSLAASSSIQECEVAVSADMYYMDPVEIQGAPRHDPSSALLTQVLHLAAPEPPLGSSLSDYSEELQCAPSDDFMPAFSTFVPLLAESSSQQEPYHGVRAPLHEPVELQGVSRCIDLNFYAAEHGLA</sequence>
<comment type="caution">
    <text evidence="1">The sequence shown here is derived from an EMBL/GenBank/DDBJ whole genome shotgun (WGS) entry which is preliminary data.</text>
</comment>
<dbReference type="AlphaFoldDB" id="A0AAQ4D5K4"/>
<organism evidence="1 2">
    <name type="scientific">Amblyomma americanum</name>
    <name type="common">Lone star tick</name>
    <dbReference type="NCBI Taxonomy" id="6943"/>
    <lineage>
        <taxon>Eukaryota</taxon>
        <taxon>Metazoa</taxon>
        <taxon>Ecdysozoa</taxon>
        <taxon>Arthropoda</taxon>
        <taxon>Chelicerata</taxon>
        <taxon>Arachnida</taxon>
        <taxon>Acari</taxon>
        <taxon>Parasitiformes</taxon>
        <taxon>Ixodida</taxon>
        <taxon>Ixodoidea</taxon>
        <taxon>Ixodidae</taxon>
        <taxon>Amblyomminae</taxon>
        <taxon>Amblyomma</taxon>
    </lineage>
</organism>
<dbReference type="EMBL" id="JARKHS020034863">
    <property type="protein sequence ID" value="KAK8757744.1"/>
    <property type="molecule type" value="Genomic_DNA"/>
</dbReference>
<protein>
    <submittedName>
        <fullName evidence="1">Uncharacterized protein</fullName>
    </submittedName>
</protein>
<dbReference type="Proteomes" id="UP001321473">
    <property type="component" value="Unassembled WGS sequence"/>
</dbReference>
<evidence type="ECO:0000313" key="1">
    <source>
        <dbReference type="EMBL" id="KAK8757744.1"/>
    </source>
</evidence>
<keyword evidence="2" id="KW-1185">Reference proteome</keyword>
<proteinExistence type="predicted"/>
<reference evidence="1 2" key="1">
    <citation type="journal article" date="2023" name="Arcadia Sci">
        <title>De novo assembly of a long-read Amblyomma americanum tick genome.</title>
        <authorList>
            <person name="Chou S."/>
            <person name="Poskanzer K.E."/>
            <person name="Rollins M."/>
            <person name="Thuy-Boun P.S."/>
        </authorList>
    </citation>
    <scope>NUCLEOTIDE SEQUENCE [LARGE SCALE GENOMIC DNA]</scope>
    <source>
        <strain evidence="1">F_SG_1</strain>
        <tissue evidence="1">Salivary glands</tissue>
    </source>
</reference>
<evidence type="ECO:0000313" key="2">
    <source>
        <dbReference type="Proteomes" id="UP001321473"/>
    </source>
</evidence>